<sequence length="82" mass="9280">MYQWREGERSENRRPAPPPSDFLRHELVIPLSLPSPSCHTVAEIPFSSTTMYTIPNISISLDLPPYHGDDEEDGDEGQRKDG</sequence>
<dbReference type="EMBL" id="OZ034819">
    <property type="protein sequence ID" value="CAL1395017.1"/>
    <property type="molecule type" value="Genomic_DNA"/>
</dbReference>
<proteinExistence type="predicted"/>
<protein>
    <submittedName>
        <fullName evidence="2">Uncharacterized protein</fullName>
    </submittedName>
</protein>
<feature type="compositionally biased region" description="Basic and acidic residues" evidence="1">
    <location>
        <begin position="1"/>
        <end position="14"/>
    </location>
</feature>
<dbReference type="AlphaFoldDB" id="A0AAV2FAG8"/>
<accession>A0AAV2FAG8</accession>
<keyword evidence="3" id="KW-1185">Reference proteome</keyword>
<reference evidence="2 3" key="1">
    <citation type="submission" date="2024-04" db="EMBL/GenBank/DDBJ databases">
        <authorList>
            <person name="Fracassetti M."/>
        </authorList>
    </citation>
    <scope>NUCLEOTIDE SEQUENCE [LARGE SCALE GENOMIC DNA]</scope>
</reference>
<evidence type="ECO:0000313" key="2">
    <source>
        <dbReference type="EMBL" id="CAL1395017.1"/>
    </source>
</evidence>
<evidence type="ECO:0000256" key="1">
    <source>
        <dbReference type="SAM" id="MobiDB-lite"/>
    </source>
</evidence>
<gene>
    <name evidence="2" type="ORF">LTRI10_LOCUS35477</name>
</gene>
<feature type="region of interest" description="Disordered" evidence="1">
    <location>
        <begin position="1"/>
        <end position="21"/>
    </location>
</feature>
<organism evidence="2 3">
    <name type="scientific">Linum trigynum</name>
    <dbReference type="NCBI Taxonomy" id="586398"/>
    <lineage>
        <taxon>Eukaryota</taxon>
        <taxon>Viridiplantae</taxon>
        <taxon>Streptophyta</taxon>
        <taxon>Embryophyta</taxon>
        <taxon>Tracheophyta</taxon>
        <taxon>Spermatophyta</taxon>
        <taxon>Magnoliopsida</taxon>
        <taxon>eudicotyledons</taxon>
        <taxon>Gunneridae</taxon>
        <taxon>Pentapetalae</taxon>
        <taxon>rosids</taxon>
        <taxon>fabids</taxon>
        <taxon>Malpighiales</taxon>
        <taxon>Linaceae</taxon>
        <taxon>Linum</taxon>
    </lineage>
</organism>
<feature type="region of interest" description="Disordered" evidence="1">
    <location>
        <begin position="59"/>
        <end position="82"/>
    </location>
</feature>
<evidence type="ECO:0000313" key="3">
    <source>
        <dbReference type="Proteomes" id="UP001497516"/>
    </source>
</evidence>
<name>A0AAV2FAG8_9ROSI</name>
<dbReference type="Proteomes" id="UP001497516">
    <property type="component" value="Chromosome 6"/>
</dbReference>